<sequence length="87" mass="9032">MRAAPAKNLIWSSIGGTSSEWVSAKGLPVFSLSMATNSSTLDSKASAIFSRAFWRSLGVASRHWSKAAEAASIAVSTSAWSEIGAVA</sequence>
<organism evidence="1">
    <name type="scientific">mine drainage metagenome</name>
    <dbReference type="NCBI Taxonomy" id="410659"/>
    <lineage>
        <taxon>unclassified sequences</taxon>
        <taxon>metagenomes</taxon>
        <taxon>ecological metagenomes</taxon>
    </lineage>
</organism>
<reference evidence="1" key="1">
    <citation type="submission" date="2016-10" db="EMBL/GenBank/DDBJ databases">
        <title>Sequence of Gallionella enrichment culture.</title>
        <authorList>
            <person name="Poehlein A."/>
            <person name="Muehling M."/>
            <person name="Daniel R."/>
        </authorList>
    </citation>
    <scope>NUCLEOTIDE SEQUENCE</scope>
</reference>
<dbReference type="AlphaFoldDB" id="A0A1J5QE46"/>
<comment type="caution">
    <text evidence="1">The sequence shown here is derived from an EMBL/GenBank/DDBJ whole genome shotgun (WGS) entry which is preliminary data.</text>
</comment>
<proteinExistence type="predicted"/>
<protein>
    <submittedName>
        <fullName evidence="1">Uncharacterized protein</fullName>
    </submittedName>
</protein>
<dbReference type="EMBL" id="MLJW01001430">
    <property type="protein sequence ID" value="OIQ78287.1"/>
    <property type="molecule type" value="Genomic_DNA"/>
</dbReference>
<name>A0A1J5QE46_9ZZZZ</name>
<gene>
    <name evidence="1" type="ORF">GALL_400070</name>
</gene>
<evidence type="ECO:0000313" key="1">
    <source>
        <dbReference type="EMBL" id="OIQ78287.1"/>
    </source>
</evidence>
<accession>A0A1J5QE46</accession>